<gene>
    <name evidence="4" type="ORF">KJ970_03720</name>
</gene>
<dbReference type="AlphaFoldDB" id="A0A948W5H8"/>
<dbReference type="GO" id="GO:0000160">
    <property type="term" value="P:phosphorelay signal transduction system"/>
    <property type="evidence" value="ECO:0007669"/>
    <property type="project" value="InterPro"/>
</dbReference>
<dbReference type="SUPFAM" id="SSF52172">
    <property type="entry name" value="CheY-like"/>
    <property type="match status" value="1"/>
</dbReference>
<feature type="modified residue" description="4-aspartylphosphate" evidence="2">
    <location>
        <position position="55"/>
    </location>
</feature>
<accession>A0A948W5H8</accession>
<keyword evidence="1 2" id="KW-0597">Phosphoprotein</keyword>
<organism evidence="4 5">
    <name type="scientific">Eiseniibacteriota bacterium</name>
    <dbReference type="NCBI Taxonomy" id="2212470"/>
    <lineage>
        <taxon>Bacteria</taxon>
        <taxon>Candidatus Eiseniibacteriota</taxon>
    </lineage>
</organism>
<evidence type="ECO:0000313" key="4">
    <source>
        <dbReference type="EMBL" id="MBU2690010.1"/>
    </source>
</evidence>
<dbReference type="InterPro" id="IPR011006">
    <property type="entry name" value="CheY-like_superfamily"/>
</dbReference>
<evidence type="ECO:0000256" key="2">
    <source>
        <dbReference type="PROSITE-ProRule" id="PRU00169"/>
    </source>
</evidence>
<sequence>MNSGRILVIDDDPLLRRLTARLLSAGGFELATAADGSEGLRLIREGEPFDAVICDLLMPGISGFEVVRELRKDPRFMELPILVLTSQGMNKDRDEALESGADQYMTKPFSSFELMESLSQLLETDRRKKAS</sequence>
<dbReference type="PANTHER" id="PTHR44591">
    <property type="entry name" value="STRESS RESPONSE REGULATOR PROTEIN 1"/>
    <property type="match status" value="1"/>
</dbReference>
<dbReference type="SMART" id="SM00448">
    <property type="entry name" value="REC"/>
    <property type="match status" value="1"/>
</dbReference>
<evidence type="ECO:0000313" key="5">
    <source>
        <dbReference type="Proteomes" id="UP000777784"/>
    </source>
</evidence>
<dbReference type="InterPro" id="IPR050595">
    <property type="entry name" value="Bact_response_regulator"/>
</dbReference>
<dbReference type="Gene3D" id="3.40.50.2300">
    <property type="match status" value="1"/>
</dbReference>
<dbReference type="Proteomes" id="UP000777784">
    <property type="component" value="Unassembled WGS sequence"/>
</dbReference>
<dbReference type="EMBL" id="JAHJDP010000023">
    <property type="protein sequence ID" value="MBU2690010.1"/>
    <property type="molecule type" value="Genomic_DNA"/>
</dbReference>
<dbReference type="Pfam" id="PF00072">
    <property type="entry name" value="Response_reg"/>
    <property type="match status" value="1"/>
</dbReference>
<proteinExistence type="predicted"/>
<dbReference type="PANTHER" id="PTHR44591:SF3">
    <property type="entry name" value="RESPONSE REGULATORY DOMAIN-CONTAINING PROTEIN"/>
    <property type="match status" value="1"/>
</dbReference>
<reference evidence="4" key="1">
    <citation type="submission" date="2021-05" db="EMBL/GenBank/DDBJ databases">
        <title>Energy efficiency and biological interactions define the core microbiome of deep oligotrophic groundwater.</title>
        <authorList>
            <person name="Mehrshad M."/>
            <person name="Lopez-Fernandez M."/>
            <person name="Bell E."/>
            <person name="Bernier-Latmani R."/>
            <person name="Bertilsson S."/>
            <person name="Dopson M."/>
        </authorList>
    </citation>
    <scope>NUCLEOTIDE SEQUENCE</scope>
    <source>
        <strain evidence="4">Modern_marine.mb.64</strain>
    </source>
</reference>
<evidence type="ECO:0000259" key="3">
    <source>
        <dbReference type="PROSITE" id="PS50110"/>
    </source>
</evidence>
<feature type="domain" description="Response regulatory" evidence="3">
    <location>
        <begin position="5"/>
        <end position="122"/>
    </location>
</feature>
<name>A0A948W5H8_UNCEI</name>
<comment type="caution">
    <text evidence="4">The sequence shown here is derived from an EMBL/GenBank/DDBJ whole genome shotgun (WGS) entry which is preliminary data.</text>
</comment>
<dbReference type="PROSITE" id="PS50110">
    <property type="entry name" value="RESPONSE_REGULATORY"/>
    <property type="match status" value="1"/>
</dbReference>
<evidence type="ECO:0000256" key="1">
    <source>
        <dbReference type="ARBA" id="ARBA00022553"/>
    </source>
</evidence>
<protein>
    <submittedName>
        <fullName evidence="4">Response regulator</fullName>
    </submittedName>
</protein>
<dbReference type="CDD" id="cd17574">
    <property type="entry name" value="REC_OmpR"/>
    <property type="match status" value="1"/>
</dbReference>
<dbReference type="InterPro" id="IPR001789">
    <property type="entry name" value="Sig_transdc_resp-reg_receiver"/>
</dbReference>